<dbReference type="InterPro" id="IPR008030">
    <property type="entry name" value="NmrA-like"/>
</dbReference>
<name>A0ABR1I233_9HYPO</name>
<proteinExistence type="inferred from homology"/>
<keyword evidence="2" id="KW-0521">NADP</keyword>
<protein>
    <recommendedName>
        <fullName evidence="4">NmrA-like domain-containing protein</fullName>
    </recommendedName>
</protein>
<comment type="similarity">
    <text evidence="1">Belongs to the NmrA-type oxidoreductase family. Isoflavone reductase subfamily.</text>
</comment>
<dbReference type="PANTHER" id="PTHR47706:SF4">
    <property type="entry name" value="NMRA-LIKE DOMAIN-CONTAINING PROTEIN"/>
    <property type="match status" value="1"/>
</dbReference>
<dbReference type="Pfam" id="PF05368">
    <property type="entry name" value="NmrA"/>
    <property type="match status" value="1"/>
</dbReference>
<comment type="caution">
    <text evidence="5">The sequence shown here is derived from an EMBL/GenBank/DDBJ whole genome shotgun (WGS) entry which is preliminary data.</text>
</comment>
<evidence type="ECO:0000256" key="3">
    <source>
        <dbReference type="ARBA" id="ARBA00023002"/>
    </source>
</evidence>
<accession>A0ABR1I233</accession>
<dbReference type="SUPFAM" id="SSF51735">
    <property type="entry name" value="NAD(P)-binding Rossmann-fold domains"/>
    <property type="match status" value="1"/>
</dbReference>
<evidence type="ECO:0000259" key="4">
    <source>
        <dbReference type="Pfam" id="PF05368"/>
    </source>
</evidence>
<evidence type="ECO:0000256" key="1">
    <source>
        <dbReference type="ARBA" id="ARBA00005725"/>
    </source>
</evidence>
<evidence type="ECO:0000256" key="2">
    <source>
        <dbReference type="ARBA" id="ARBA00022857"/>
    </source>
</evidence>
<keyword evidence="3" id="KW-0560">Oxidoreductase</keyword>
<dbReference type="Gene3D" id="3.40.50.720">
    <property type="entry name" value="NAD(P)-binding Rossmann-like Domain"/>
    <property type="match status" value="1"/>
</dbReference>
<organism evidence="5 6">
    <name type="scientific">Neonectria magnoliae</name>
    <dbReference type="NCBI Taxonomy" id="2732573"/>
    <lineage>
        <taxon>Eukaryota</taxon>
        <taxon>Fungi</taxon>
        <taxon>Dikarya</taxon>
        <taxon>Ascomycota</taxon>
        <taxon>Pezizomycotina</taxon>
        <taxon>Sordariomycetes</taxon>
        <taxon>Hypocreomycetidae</taxon>
        <taxon>Hypocreales</taxon>
        <taxon>Nectriaceae</taxon>
        <taxon>Neonectria</taxon>
    </lineage>
</organism>
<sequence>MVKIAVAGGSGNVAQEIIDALAATNKHEILLLSRKDVPNPDTASGVTWVKANYEDPQKLAKTLHSIHTVLSFIDARLDVGNVSQRNLIDAAIQAGVKRFAPSEWASSSVEYLDWYRNKAKIREYLKELNKDHKVIEYCLFQPGLFVNYFTHPYNSTKHINDLKLPLDFDNRRALVADDNDVGKLTLTTVHDLASVVAQAVEYDGVWPEVGGIKGSELTIRQLIDIGEKVRGGPFAIERLKLDDLKAGKVKASWMPKAAHRSFPEQQIEALATMVVSGLLLSFSAGAWNVTDEWNQLLPDHEFTQAEEFLAEAWNGKP</sequence>
<evidence type="ECO:0000313" key="5">
    <source>
        <dbReference type="EMBL" id="KAK7427588.1"/>
    </source>
</evidence>
<dbReference type="EMBL" id="JAZAVK010000051">
    <property type="protein sequence ID" value="KAK7427588.1"/>
    <property type="molecule type" value="Genomic_DNA"/>
</dbReference>
<dbReference type="InterPro" id="IPR051609">
    <property type="entry name" value="NmrA/Isoflavone_reductase-like"/>
</dbReference>
<dbReference type="Gene3D" id="3.90.25.10">
    <property type="entry name" value="UDP-galactose 4-epimerase, domain 1"/>
    <property type="match status" value="1"/>
</dbReference>
<dbReference type="Proteomes" id="UP001498421">
    <property type="component" value="Unassembled WGS sequence"/>
</dbReference>
<dbReference type="InterPro" id="IPR036291">
    <property type="entry name" value="NAD(P)-bd_dom_sf"/>
</dbReference>
<gene>
    <name evidence="5" type="ORF">QQZ08_005863</name>
</gene>
<dbReference type="PANTHER" id="PTHR47706">
    <property type="entry name" value="NMRA-LIKE FAMILY PROTEIN"/>
    <property type="match status" value="1"/>
</dbReference>
<keyword evidence="6" id="KW-1185">Reference proteome</keyword>
<evidence type="ECO:0000313" key="6">
    <source>
        <dbReference type="Proteomes" id="UP001498421"/>
    </source>
</evidence>
<feature type="domain" description="NmrA-like" evidence="4">
    <location>
        <begin position="3"/>
        <end position="309"/>
    </location>
</feature>
<reference evidence="5 6" key="1">
    <citation type="journal article" date="2025" name="Microbiol. Resour. Announc.">
        <title>Draft genome sequences for Neonectria magnoliae and Neonectria punicea, canker pathogens of Liriodendron tulipifera and Acer saccharum in West Virginia.</title>
        <authorList>
            <person name="Petronek H.M."/>
            <person name="Kasson M.T."/>
            <person name="Metheny A.M."/>
            <person name="Stauder C.M."/>
            <person name="Lovett B."/>
            <person name="Lynch S.C."/>
            <person name="Garnas J.R."/>
            <person name="Kasson L.R."/>
            <person name="Stajich J.E."/>
        </authorList>
    </citation>
    <scope>NUCLEOTIDE SEQUENCE [LARGE SCALE GENOMIC DNA]</scope>
    <source>
        <strain evidence="5 6">NRRL 64651</strain>
    </source>
</reference>